<dbReference type="PANTHER" id="PTHR12604:SF4">
    <property type="entry name" value="X-RAY REPAIR CROSS-COMPLEMENTING PROTEIN 5"/>
    <property type="match status" value="1"/>
</dbReference>
<keyword evidence="15" id="KW-0234">DNA repair</keyword>
<keyword evidence="16" id="KW-0539">Nucleus</keyword>
<evidence type="ECO:0000256" key="7">
    <source>
        <dbReference type="ARBA" id="ARBA00022741"/>
    </source>
</evidence>
<keyword evidence="6" id="KW-0158">Chromosome</keyword>
<evidence type="ECO:0000256" key="10">
    <source>
        <dbReference type="ARBA" id="ARBA00022806"/>
    </source>
</evidence>
<evidence type="ECO:0000256" key="12">
    <source>
        <dbReference type="ARBA" id="ARBA00022895"/>
    </source>
</evidence>
<evidence type="ECO:0000256" key="2">
    <source>
        <dbReference type="ARBA" id="ARBA00004574"/>
    </source>
</evidence>
<dbReference type="GO" id="GO:0042162">
    <property type="term" value="F:telomeric DNA binding"/>
    <property type="evidence" value="ECO:0007669"/>
    <property type="project" value="InterPro"/>
</dbReference>
<keyword evidence="21" id="KW-1185">Reference proteome</keyword>
<dbReference type="InterPro" id="IPR036465">
    <property type="entry name" value="vWFA_dom_sf"/>
</dbReference>
<dbReference type="Pfam" id="PF08785">
    <property type="entry name" value="Ku_PK_bind"/>
    <property type="match status" value="1"/>
</dbReference>
<dbReference type="InterPro" id="IPR005161">
    <property type="entry name" value="Ku_N"/>
</dbReference>
<dbReference type="OrthoDB" id="30826at2759"/>
<evidence type="ECO:0000256" key="4">
    <source>
        <dbReference type="ARBA" id="ARBA00012551"/>
    </source>
</evidence>
<dbReference type="GO" id="GO:0016787">
    <property type="term" value="F:hydrolase activity"/>
    <property type="evidence" value="ECO:0007669"/>
    <property type="project" value="UniProtKB-KW"/>
</dbReference>
<evidence type="ECO:0000256" key="13">
    <source>
        <dbReference type="ARBA" id="ARBA00023125"/>
    </source>
</evidence>
<comment type="similarity">
    <text evidence="3">Belongs to the ku80 family.</text>
</comment>
<dbReference type="SUPFAM" id="SSF53300">
    <property type="entry name" value="vWA-like"/>
    <property type="match status" value="1"/>
</dbReference>
<evidence type="ECO:0000256" key="11">
    <source>
        <dbReference type="ARBA" id="ARBA00022840"/>
    </source>
</evidence>
<organism evidence="20 21">
    <name type="scientific">Amanita thiersii Skay4041</name>
    <dbReference type="NCBI Taxonomy" id="703135"/>
    <lineage>
        <taxon>Eukaryota</taxon>
        <taxon>Fungi</taxon>
        <taxon>Dikarya</taxon>
        <taxon>Basidiomycota</taxon>
        <taxon>Agaricomycotina</taxon>
        <taxon>Agaricomycetes</taxon>
        <taxon>Agaricomycetidae</taxon>
        <taxon>Agaricales</taxon>
        <taxon>Pluteineae</taxon>
        <taxon>Amanitaceae</taxon>
        <taxon>Amanita</taxon>
    </lineage>
</organism>
<keyword evidence="11" id="KW-0067">ATP-binding</keyword>
<dbReference type="InterPro" id="IPR036494">
    <property type="entry name" value="Ku_C_sf"/>
</dbReference>
<feature type="region of interest" description="Disordered" evidence="18">
    <location>
        <begin position="698"/>
        <end position="740"/>
    </location>
</feature>
<evidence type="ECO:0000256" key="18">
    <source>
        <dbReference type="SAM" id="MobiDB-lite"/>
    </source>
</evidence>
<dbReference type="InterPro" id="IPR014893">
    <property type="entry name" value="Ku_PK_bind"/>
</dbReference>
<dbReference type="PANTHER" id="PTHR12604">
    <property type="entry name" value="KU AUTOANTIGEN DNA HELICASE"/>
    <property type="match status" value="1"/>
</dbReference>
<dbReference type="GO" id="GO:0006303">
    <property type="term" value="P:double-strand break repair via nonhomologous end joining"/>
    <property type="evidence" value="ECO:0007669"/>
    <property type="project" value="InterPro"/>
</dbReference>
<gene>
    <name evidence="20" type="ORF">AMATHDRAFT_144450</name>
</gene>
<keyword evidence="14" id="KW-0233">DNA recombination</keyword>
<dbReference type="PROSITE" id="PS50234">
    <property type="entry name" value="VWFA"/>
    <property type="match status" value="1"/>
</dbReference>
<evidence type="ECO:0000256" key="3">
    <source>
        <dbReference type="ARBA" id="ARBA00007726"/>
    </source>
</evidence>
<evidence type="ECO:0000256" key="14">
    <source>
        <dbReference type="ARBA" id="ARBA00023172"/>
    </source>
</evidence>
<dbReference type="GO" id="GO:0003678">
    <property type="term" value="F:DNA helicase activity"/>
    <property type="evidence" value="ECO:0007669"/>
    <property type="project" value="UniProtKB-EC"/>
</dbReference>
<proteinExistence type="inferred from homology"/>
<dbReference type="InterPro" id="IPR002035">
    <property type="entry name" value="VWF_A"/>
</dbReference>
<dbReference type="CDD" id="cd00873">
    <property type="entry name" value="KU80"/>
    <property type="match status" value="1"/>
</dbReference>
<dbReference type="GO" id="GO:0000723">
    <property type="term" value="P:telomere maintenance"/>
    <property type="evidence" value="ECO:0007669"/>
    <property type="project" value="InterPro"/>
</dbReference>
<evidence type="ECO:0000259" key="19">
    <source>
        <dbReference type="PROSITE" id="PS50234"/>
    </source>
</evidence>
<dbReference type="Proteomes" id="UP000242287">
    <property type="component" value="Unassembled WGS sequence"/>
</dbReference>
<keyword evidence="8" id="KW-0227">DNA damage</keyword>
<accession>A0A2A9NST8</accession>
<dbReference type="Gene3D" id="1.25.40.240">
    <property type="entry name" value="Ku, C-terminal domain"/>
    <property type="match status" value="1"/>
</dbReference>
<dbReference type="FunFam" id="1.10.1600.10:FF:000002">
    <property type="entry name" value="X-ray repair cross-complementing protein 5"/>
    <property type="match status" value="1"/>
</dbReference>
<dbReference type="InterPro" id="IPR016194">
    <property type="entry name" value="SPOC-like_C_dom_sf"/>
</dbReference>
<dbReference type="GO" id="GO:0000781">
    <property type="term" value="C:chromosome, telomeric region"/>
    <property type="evidence" value="ECO:0007669"/>
    <property type="project" value="UniProtKB-SubCell"/>
</dbReference>
<reference evidence="20 21" key="1">
    <citation type="submission" date="2014-02" db="EMBL/GenBank/DDBJ databases">
        <title>Transposable element dynamics among asymbiotic and ectomycorrhizal Amanita fungi.</title>
        <authorList>
            <consortium name="DOE Joint Genome Institute"/>
            <person name="Hess J."/>
            <person name="Skrede I."/>
            <person name="Wolfe B."/>
            <person name="LaButti K."/>
            <person name="Ohm R.A."/>
            <person name="Grigoriev I.V."/>
            <person name="Pringle A."/>
        </authorList>
    </citation>
    <scope>NUCLEOTIDE SEQUENCE [LARGE SCALE GENOMIC DNA]</scope>
    <source>
        <strain evidence="20 21">SKay4041</strain>
    </source>
</reference>
<dbReference type="GO" id="GO:0003684">
    <property type="term" value="F:damaged DNA binding"/>
    <property type="evidence" value="ECO:0007669"/>
    <property type="project" value="InterPro"/>
</dbReference>
<keyword evidence="9" id="KW-0378">Hydrolase</keyword>
<dbReference type="Pfam" id="PF03731">
    <property type="entry name" value="Ku_N"/>
    <property type="match status" value="1"/>
</dbReference>
<dbReference type="Gene3D" id="2.40.290.10">
    <property type="match status" value="1"/>
</dbReference>
<dbReference type="InterPro" id="IPR006164">
    <property type="entry name" value="DNA_bd_Ku70/Ku80"/>
</dbReference>
<sequence length="874" mass="98514">MPAERAGYTVTMFLVDVSSSMANTRSVDLPLNTDNELHNAEMTHLEWALQFVKIKIQEMIFAGRKTEQCGVILFGSEETNNIVHTKNGGYDNVLEYIPIAQPNSATLAKLDALQPSTTTGDPIDALIVGIETQATYLAKKRTWTRKIVLVTDGETPMEVEDWEAVSKKMNALDISLTIVGVDFDDLEFPYQEEDKSNIKRANEEFYQMFTSSLNNGIVGTCAYALQEVMRPDVHNVKSALLGTVLRVGDVDTRPEESIEISIKMTKCTAISRPKSWKKYHLRVADTNMQTHDNENEGKTTEFAQLRVRTEYYVNRQGEAVESESVKEEDDEENLLDAMDSDEKEQVKDKNVLEKVEKEELVRGFKYGTTYAPCPDGQFPKLPTRKGMDICGFFPAKKFRRELAMGEVQYVWADPSSSYQQAALSSIVQATQEKGSMAIARLVTRDGMDPKMGVLLPTRFEKVDCFLWIQMPFADDVRKYSFASLEHLVSKNGEVLTTHPYLPTREQQEAMDAFVDGMDLMEAGGIDEEGNRQPWFDTRLSYNPALHRVKQALLHCAVVSDLNKNPLPPPHPELLKYFNTPPRIVKRAMNAAGHCKEVFGIKQVPKKVAKAKQDDHQHAEEDDEEQPLLLDLDHFPKRNQSQVVSTRPEVQVTPPSKRKGKAKAMNDSDSDTEEDEDEFVHVHPGEAMEVDRKPVSATQRAAHLPTPARSVSPTKRVHKDDKMTVDEDDDIDPGREAGRIIGTTNPLRDFRKNLERGDMVTKAVEDMGYVIGQVVLRPFASRRKDEMLESLKEMRNVALKEDEIDAWNAFMRDFKKKCLGTPGNRTFWAEVKSAGRQLSLISEMEADEYGGTSTVTEKEAKTVSIVPGIHLSHGQ</sequence>
<dbReference type="Gene3D" id="1.10.1600.10">
    <property type="match status" value="1"/>
</dbReference>
<dbReference type="Pfam" id="PF02735">
    <property type="entry name" value="Ku"/>
    <property type="match status" value="1"/>
</dbReference>
<dbReference type="EC" id="3.6.4.12" evidence="4"/>
<evidence type="ECO:0000256" key="1">
    <source>
        <dbReference type="ARBA" id="ARBA00004123"/>
    </source>
</evidence>
<dbReference type="Gene3D" id="3.40.50.410">
    <property type="entry name" value="von Willebrand factor, type A domain"/>
    <property type="match status" value="1"/>
</dbReference>
<protein>
    <recommendedName>
        <fullName evidence="5">ATP-dependent DNA helicase II subunit 2</fullName>
        <ecNumber evidence="4">3.6.4.12</ecNumber>
    </recommendedName>
    <alternativeName>
        <fullName evidence="17">ATP-dependent DNA helicase II subunit Ku80</fullName>
    </alternativeName>
</protein>
<dbReference type="GO" id="GO:0003690">
    <property type="term" value="F:double-stranded DNA binding"/>
    <property type="evidence" value="ECO:0007669"/>
    <property type="project" value="TreeGrafter"/>
</dbReference>
<evidence type="ECO:0000256" key="9">
    <source>
        <dbReference type="ARBA" id="ARBA00022801"/>
    </source>
</evidence>
<evidence type="ECO:0000256" key="6">
    <source>
        <dbReference type="ARBA" id="ARBA00022454"/>
    </source>
</evidence>
<keyword evidence="10" id="KW-0347">Helicase</keyword>
<evidence type="ECO:0000256" key="8">
    <source>
        <dbReference type="ARBA" id="ARBA00022763"/>
    </source>
</evidence>
<dbReference type="SUPFAM" id="SSF100939">
    <property type="entry name" value="SPOC domain-like"/>
    <property type="match status" value="1"/>
</dbReference>
<evidence type="ECO:0000256" key="16">
    <source>
        <dbReference type="ARBA" id="ARBA00023242"/>
    </source>
</evidence>
<feature type="compositionally biased region" description="Acidic residues" evidence="18">
    <location>
        <begin position="667"/>
        <end position="676"/>
    </location>
</feature>
<evidence type="ECO:0000256" key="15">
    <source>
        <dbReference type="ARBA" id="ARBA00023204"/>
    </source>
</evidence>
<evidence type="ECO:0000313" key="20">
    <source>
        <dbReference type="EMBL" id="PFH50723.1"/>
    </source>
</evidence>
<dbReference type="EMBL" id="KZ301998">
    <property type="protein sequence ID" value="PFH50723.1"/>
    <property type="molecule type" value="Genomic_DNA"/>
</dbReference>
<dbReference type="FunFam" id="3.40.50.410:FF:000073">
    <property type="entry name" value="ATP-dependent DNA helicase II subunit 2"/>
    <property type="match status" value="1"/>
</dbReference>
<name>A0A2A9NST8_9AGAR</name>
<dbReference type="InterPro" id="IPR024193">
    <property type="entry name" value="Ku80"/>
</dbReference>
<keyword evidence="7" id="KW-0547">Nucleotide-binding</keyword>
<evidence type="ECO:0000256" key="17">
    <source>
        <dbReference type="ARBA" id="ARBA00031847"/>
    </source>
</evidence>
<feature type="domain" description="VWFA" evidence="19">
    <location>
        <begin position="10"/>
        <end position="233"/>
    </location>
</feature>
<keyword evidence="13" id="KW-0238">DNA-binding</keyword>
<dbReference type="SMART" id="SM00559">
    <property type="entry name" value="Ku78"/>
    <property type="match status" value="1"/>
</dbReference>
<keyword evidence="12" id="KW-0779">Telomere</keyword>
<dbReference type="GO" id="GO:0043564">
    <property type="term" value="C:Ku70:Ku80 complex"/>
    <property type="evidence" value="ECO:0007669"/>
    <property type="project" value="InterPro"/>
</dbReference>
<dbReference type="SUPFAM" id="SSF101420">
    <property type="entry name" value="C-terminal domain of Ku80"/>
    <property type="match status" value="1"/>
</dbReference>
<dbReference type="GO" id="GO:0005524">
    <property type="term" value="F:ATP binding"/>
    <property type="evidence" value="ECO:0007669"/>
    <property type="project" value="UniProtKB-KW"/>
</dbReference>
<dbReference type="AlphaFoldDB" id="A0A2A9NST8"/>
<comment type="subcellular location">
    <subcellularLocation>
        <location evidence="2">Chromosome</location>
        <location evidence="2">Telomere</location>
    </subcellularLocation>
    <subcellularLocation>
        <location evidence="1">Nucleus</location>
    </subcellularLocation>
</comment>
<feature type="region of interest" description="Disordered" evidence="18">
    <location>
        <begin position="636"/>
        <end position="676"/>
    </location>
</feature>
<evidence type="ECO:0000256" key="5">
    <source>
        <dbReference type="ARBA" id="ARBA00021792"/>
    </source>
</evidence>
<dbReference type="STRING" id="703135.A0A2A9NST8"/>
<dbReference type="GO" id="GO:0006310">
    <property type="term" value="P:DNA recombination"/>
    <property type="evidence" value="ECO:0007669"/>
    <property type="project" value="UniProtKB-KW"/>
</dbReference>
<evidence type="ECO:0000313" key="21">
    <source>
        <dbReference type="Proteomes" id="UP000242287"/>
    </source>
</evidence>